<dbReference type="AlphaFoldDB" id="A0A1F6FFD0"/>
<evidence type="ECO:0000259" key="3">
    <source>
        <dbReference type="Pfam" id="PF18915"/>
    </source>
</evidence>
<evidence type="ECO:0000256" key="2">
    <source>
        <dbReference type="SAM" id="Phobius"/>
    </source>
</evidence>
<keyword evidence="2" id="KW-0472">Membrane</keyword>
<dbReference type="EMBL" id="MFMM01000001">
    <property type="protein sequence ID" value="OGG84558.1"/>
    <property type="molecule type" value="Genomic_DNA"/>
</dbReference>
<feature type="compositionally biased region" description="Acidic residues" evidence="1">
    <location>
        <begin position="438"/>
        <end position="447"/>
    </location>
</feature>
<feature type="region of interest" description="Disordered" evidence="1">
    <location>
        <begin position="394"/>
        <end position="447"/>
    </location>
</feature>
<gene>
    <name evidence="4" type="ORF">A3G90_00505</name>
</gene>
<feature type="transmembrane region" description="Helical" evidence="2">
    <location>
        <begin position="55"/>
        <end position="74"/>
    </location>
</feature>
<feature type="domain" description="DUF5667" evidence="3">
    <location>
        <begin position="79"/>
        <end position="140"/>
    </location>
</feature>
<evidence type="ECO:0000256" key="1">
    <source>
        <dbReference type="SAM" id="MobiDB-lite"/>
    </source>
</evidence>
<dbReference type="STRING" id="1798525.A3G90_00505"/>
<accession>A0A1F6FFD0</accession>
<keyword evidence="2" id="KW-1133">Transmembrane helix</keyword>
<proteinExistence type="predicted"/>
<name>A0A1F6FFD0_9BACT</name>
<reference evidence="4 5" key="1">
    <citation type="journal article" date="2016" name="Nat. Commun.">
        <title>Thousands of microbial genomes shed light on interconnected biogeochemical processes in an aquifer system.</title>
        <authorList>
            <person name="Anantharaman K."/>
            <person name="Brown C.T."/>
            <person name="Hug L.A."/>
            <person name="Sharon I."/>
            <person name="Castelle C.J."/>
            <person name="Probst A.J."/>
            <person name="Thomas B.C."/>
            <person name="Singh A."/>
            <person name="Wilkins M.J."/>
            <person name="Karaoz U."/>
            <person name="Brodie E.L."/>
            <person name="Williams K.H."/>
            <person name="Hubbard S.S."/>
            <person name="Banfield J.F."/>
        </authorList>
    </citation>
    <scope>NUCLEOTIDE SEQUENCE [LARGE SCALE GENOMIC DNA]</scope>
</reference>
<evidence type="ECO:0000313" key="5">
    <source>
        <dbReference type="Proteomes" id="UP000177325"/>
    </source>
</evidence>
<feature type="compositionally biased region" description="Acidic residues" evidence="1">
    <location>
        <begin position="319"/>
        <end position="331"/>
    </location>
</feature>
<keyword evidence="2" id="KW-0812">Transmembrane</keyword>
<sequence>MNEEQKIVDALNKSVPTLKASEKEDLWRALEGRLSTPLAPIPSPYLSFFNTKKHMASIALALILMLSTTGVVAASNDARPGDTLFLVDQTVEDVRLALASGESKTKLEAKFAAERLLELSSILEESVNKSAAASASTTSSFEAEADVFTDITIVKVEINGRTTIFASAAKTREAIVTEINTRFGVPAATVESTLDFEVEDRASRGDERNSLTISQENEARVNDAVAITLGYVLNGSFGDDEREDLLEELSLLIDGVPVKLNSERLRIQDTNTWVEVRGDEDDSRVEIRDGHDRVRITEKDGEIRIDTKGAWINLFEDNNNSDDDSDDEDKDDNGRDNDVSFEAEANVFPNTTVVEVEINDQKTKFETSANTRDAVVLEIMSRFDVTRATAEASLDFEVEDRDNREDDSNDDDHDEEEDDDKDDDDFINFSTDLQLNVGDDDRDDDDN</sequence>
<dbReference type="Pfam" id="PF18915">
    <property type="entry name" value="DUF5667"/>
    <property type="match status" value="1"/>
</dbReference>
<evidence type="ECO:0000313" key="4">
    <source>
        <dbReference type="EMBL" id="OGG84558.1"/>
    </source>
</evidence>
<protein>
    <recommendedName>
        <fullName evidence="3">DUF5667 domain-containing protein</fullName>
    </recommendedName>
</protein>
<feature type="compositionally biased region" description="Acidic residues" evidence="1">
    <location>
        <begin position="407"/>
        <end position="426"/>
    </location>
</feature>
<comment type="caution">
    <text evidence="4">The sequence shown here is derived from an EMBL/GenBank/DDBJ whole genome shotgun (WGS) entry which is preliminary data.</text>
</comment>
<dbReference type="InterPro" id="IPR043725">
    <property type="entry name" value="DUF5667"/>
</dbReference>
<organism evidence="4 5">
    <name type="scientific">Candidatus Kaiserbacteria bacterium RIFCSPLOWO2_12_FULL_45_26</name>
    <dbReference type="NCBI Taxonomy" id="1798525"/>
    <lineage>
        <taxon>Bacteria</taxon>
        <taxon>Candidatus Kaiseribacteriota</taxon>
    </lineage>
</organism>
<dbReference type="Proteomes" id="UP000177325">
    <property type="component" value="Unassembled WGS sequence"/>
</dbReference>
<feature type="region of interest" description="Disordered" evidence="1">
    <location>
        <begin position="316"/>
        <end position="340"/>
    </location>
</feature>